<name>A0A8H4A3X1_GIGMA</name>
<organism evidence="1 2">
    <name type="scientific">Gigaspora margarita</name>
    <dbReference type="NCBI Taxonomy" id="4874"/>
    <lineage>
        <taxon>Eukaryota</taxon>
        <taxon>Fungi</taxon>
        <taxon>Fungi incertae sedis</taxon>
        <taxon>Mucoromycota</taxon>
        <taxon>Glomeromycotina</taxon>
        <taxon>Glomeromycetes</taxon>
        <taxon>Diversisporales</taxon>
        <taxon>Gigasporaceae</taxon>
        <taxon>Gigaspora</taxon>
    </lineage>
</organism>
<proteinExistence type="predicted"/>
<evidence type="ECO:0000313" key="1">
    <source>
        <dbReference type="EMBL" id="KAF0411932.1"/>
    </source>
</evidence>
<dbReference type="Proteomes" id="UP000439903">
    <property type="component" value="Unassembled WGS sequence"/>
</dbReference>
<gene>
    <name evidence="1" type="ORF">F8M41_008092</name>
</gene>
<accession>A0A8H4A3X1</accession>
<protein>
    <submittedName>
        <fullName evidence="1">Uncharacterized protein</fullName>
    </submittedName>
</protein>
<comment type="caution">
    <text evidence="1">The sequence shown here is derived from an EMBL/GenBank/DDBJ whole genome shotgun (WGS) entry which is preliminary data.</text>
</comment>
<evidence type="ECO:0000313" key="2">
    <source>
        <dbReference type="Proteomes" id="UP000439903"/>
    </source>
</evidence>
<dbReference type="EMBL" id="WTPW01001834">
    <property type="protein sequence ID" value="KAF0411932.1"/>
    <property type="molecule type" value="Genomic_DNA"/>
</dbReference>
<keyword evidence="2" id="KW-1185">Reference proteome</keyword>
<sequence length="91" mass="10441">MIRVKVIDTVHLHLMYQVGKEFHTIVPITAEKKERKREMYIDIQLYVDFQKESGQCWHKSLCREPSSHAVVQGTAGLSVELPQTGAKGPHR</sequence>
<dbReference type="AlphaFoldDB" id="A0A8H4A3X1"/>
<reference evidence="1 2" key="1">
    <citation type="journal article" date="2019" name="Environ. Microbiol.">
        <title>At the nexus of three kingdoms: the genome of the mycorrhizal fungus Gigaspora margarita provides insights into plant, endobacterial and fungal interactions.</title>
        <authorList>
            <person name="Venice F."/>
            <person name="Ghignone S."/>
            <person name="Salvioli di Fossalunga A."/>
            <person name="Amselem J."/>
            <person name="Novero M."/>
            <person name="Xianan X."/>
            <person name="Sedzielewska Toro K."/>
            <person name="Morin E."/>
            <person name="Lipzen A."/>
            <person name="Grigoriev I.V."/>
            <person name="Henrissat B."/>
            <person name="Martin F.M."/>
            <person name="Bonfante P."/>
        </authorList>
    </citation>
    <scope>NUCLEOTIDE SEQUENCE [LARGE SCALE GENOMIC DNA]</scope>
    <source>
        <strain evidence="1 2">BEG34</strain>
    </source>
</reference>